<reference evidence="8 9" key="1">
    <citation type="submission" date="2021-01" db="EMBL/GenBank/DDBJ databases">
        <title>Whole genome shotgun sequence of Planotetraspora mira NBRC 15435.</title>
        <authorList>
            <person name="Komaki H."/>
            <person name="Tamura T."/>
        </authorList>
    </citation>
    <scope>NUCLEOTIDE SEQUENCE [LARGE SCALE GENOMIC DNA]</scope>
    <source>
        <strain evidence="8 9">NBRC 15435</strain>
    </source>
</reference>
<evidence type="ECO:0000256" key="5">
    <source>
        <dbReference type="SAM" id="MobiDB-lite"/>
    </source>
</evidence>
<proteinExistence type="predicted"/>
<accession>A0A8J3X704</accession>
<dbReference type="PROSITE" id="PS50850">
    <property type="entry name" value="MFS"/>
    <property type="match status" value="1"/>
</dbReference>
<feature type="transmembrane region" description="Helical" evidence="6">
    <location>
        <begin position="453"/>
        <end position="476"/>
    </location>
</feature>
<feature type="domain" description="Major facilitator superfamily (MFS) profile" evidence="7">
    <location>
        <begin position="31"/>
        <end position="481"/>
    </location>
</feature>
<dbReference type="SUPFAM" id="SSF103473">
    <property type="entry name" value="MFS general substrate transporter"/>
    <property type="match status" value="1"/>
</dbReference>
<evidence type="ECO:0000313" key="8">
    <source>
        <dbReference type="EMBL" id="GII29374.1"/>
    </source>
</evidence>
<dbReference type="Pfam" id="PF07690">
    <property type="entry name" value="MFS_1"/>
    <property type="match status" value="1"/>
</dbReference>
<feature type="transmembrane region" description="Helical" evidence="6">
    <location>
        <begin position="324"/>
        <end position="343"/>
    </location>
</feature>
<feature type="transmembrane region" description="Helical" evidence="6">
    <location>
        <begin position="122"/>
        <end position="142"/>
    </location>
</feature>
<evidence type="ECO:0000256" key="4">
    <source>
        <dbReference type="ARBA" id="ARBA00023136"/>
    </source>
</evidence>
<dbReference type="GO" id="GO:0022857">
    <property type="term" value="F:transmembrane transporter activity"/>
    <property type="evidence" value="ECO:0007669"/>
    <property type="project" value="InterPro"/>
</dbReference>
<evidence type="ECO:0000313" key="9">
    <source>
        <dbReference type="Proteomes" id="UP000650628"/>
    </source>
</evidence>
<feature type="transmembrane region" description="Helical" evidence="6">
    <location>
        <begin position="427"/>
        <end position="447"/>
    </location>
</feature>
<keyword evidence="9" id="KW-1185">Reference proteome</keyword>
<feature type="transmembrane region" description="Helical" evidence="6">
    <location>
        <begin position="284"/>
        <end position="304"/>
    </location>
</feature>
<dbReference type="InterPro" id="IPR036259">
    <property type="entry name" value="MFS_trans_sf"/>
</dbReference>
<dbReference type="Proteomes" id="UP000650628">
    <property type="component" value="Unassembled WGS sequence"/>
</dbReference>
<evidence type="ECO:0000259" key="7">
    <source>
        <dbReference type="PROSITE" id="PS50850"/>
    </source>
</evidence>
<dbReference type="AlphaFoldDB" id="A0A8J3X704"/>
<feature type="transmembrane region" description="Helical" evidence="6">
    <location>
        <begin position="182"/>
        <end position="201"/>
    </location>
</feature>
<evidence type="ECO:0000256" key="2">
    <source>
        <dbReference type="ARBA" id="ARBA00022692"/>
    </source>
</evidence>
<evidence type="ECO:0000256" key="1">
    <source>
        <dbReference type="ARBA" id="ARBA00004651"/>
    </source>
</evidence>
<feature type="transmembrane region" description="Helical" evidence="6">
    <location>
        <begin position="30"/>
        <end position="49"/>
    </location>
</feature>
<comment type="subcellular location">
    <subcellularLocation>
        <location evidence="1">Cell membrane</location>
        <topology evidence="1">Multi-pass membrane protein</topology>
    </subcellularLocation>
</comment>
<keyword evidence="2 6" id="KW-0812">Transmembrane</keyword>
<dbReference type="InterPro" id="IPR011701">
    <property type="entry name" value="MFS"/>
</dbReference>
<feature type="transmembrane region" description="Helical" evidence="6">
    <location>
        <begin position="97"/>
        <end position="116"/>
    </location>
</feature>
<dbReference type="Gene3D" id="1.20.1720.10">
    <property type="entry name" value="Multidrug resistance protein D"/>
    <property type="match status" value="1"/>
</dbReference>
<feature type="region of interest" description="Disordered" evidence="5">
    <location>
        <begin position="1"/>
        <end position="22"/>
    </location>
</feature>
<protein>
    <submittedName>
        <fullName evidence="8">MFS transporter</fullName>
    </submittedName>
</protein>
<dbReference type="CDD" id="cd17504">
    <property type="entry name" value="MFS_MMR_MDR_like"/>
    <property type="match status" value="1"/>
</dbReference>
<keyword evidence="4 6" id="KW-0472">Membrane</keyword>
<keyword evidence="3 6" id="KW-1133">Transmembrane helix</keyword>
<evidence type="ECO:0000256" key="6">
    <source>
        <dbReference type="SAM" id="Phobius"/>
    </source>
</evidence>
<dbReference type="Gene3D" id="1.20.1250.20">
    <property type="entry name" value="MFS general substrate transporter like domains"/>
    <property type="match status" value="1"/>
</dbReference>
<evidence type="ECO:0000256" key="3">
    <source>
        <dbReference type="ARBA" id="ARBA00022989"/>
    </source>
</evidence>
<feature type="transmembrane region" description="Helical" evidence="6">
    <location>
        <begin position="380"/>
        <end position="406"/>
    </location>
</feature>
<gene>
    <name evidence="8" type="ORF">Pmi06nite_28160</name>
</gene>
<dbReference type="RefSeq" id="WP_203953382.1">
    <property type="nucleotide sequence ID" value="NZ_BOOO01000015.1"/>
</dbReference>
<name>A0A8J3X704_9ACTN</name>
<feature type="transmembrane region" description="Helical" evidence="6">
    <location>
        <begin position="246"/>
        <end position="264"/>
    </location>
</feature>
<dbReference type="EMBL" id="BOOO01000015">
    <property type="protein sequence ID" value="GII29374.1"/>
    <property type="molecule type" value="Genomic_DNA"/>
</dbReference>
<feature type="transmembrane region" description="Helical" evidence="6">
    <location>
        <begin position="355"/>
        <end position="374"/>
    </location>
</feature>
<dbReference type="PANTHER" id="PTHR42718">
    <property type="entry name" value="MAJOR FACILITATOR SUPERFAMILY MULTIDRUG TRANSPORTER MFSC"/>
    <property type="match status" value="1"/>
</dbReference>
<dbReference type="PANTHER" id="PTHR42718:SF35">
    <property type="entry name" value="BLL0718 PROTEIN"/>
    <property type="match status" value="1"/>
</dbReference>
<dbReference type="InterPro" id="IPR020846">
    <property type="entry name" value="MFS_dom"/>
</dbReference>
<feature type="transmembrane region" description="Helical" evidence="6">
    <location>
        <begin position="213"/>
        <end position="234"/>
    </location>
</feature>
<sequence>MSPRIDEQISDGRSRDGRPAWPMKPVNQRAVIVSLAFTGLVAAFMMTLMTPLVPELPVILGASPQDCQWALTVTLLAAAVSTPIAGRFGDLYGKRRVVLGLLALVVLGSVIAMFASSLAPLIIARALQGTGLGVIPLGLSILRDVLHRDRLGGAIALVSATLGVGGAVGLPISAVVAQYLDWHFLFVLSGVLSAAGCLLVWRLVPADTLRGEGSFDVVGALGLAVGLVALLLGISEGNTWGWTSPATLGLLIGSVLVFVLWGLFELRTESPLIDLRVAARRTVLFTNIASITVGFGFFGTAVMFPQLLEAPAVTGVGLGQTMLIASLCLAPSGLVMWAISPVAARLTRARGGRVALLLGIGILAAAYVLSILFMTAVWQMILVTTVIGLGVGFAYGAMPTLIMGAVPATETAASNGLNAVMRTLGSTIASAVLGVVLVGDVVSAGGVTTTSTAGFRLTFVISAGVAIMGVVATVLIPRHHPSYRAASIPDADDLSERTPSAA</sequence>
<organism evidence="8 9">
    <name type="scientific">Planotetraspora mira</name>
    <dbReference type="NCBI Taxonomy" id="58121"/>
    <lineage>
        <taxon>Bacteria</taxon>
        <taxon>Bacillati</taxon>
        <taxon>Actinomycetota</taxon>
        <taxon>Actinomycetes</taxon>
        <taxon>Streptosporangiales</taxon>
        <taxon>Streptosporangiaceae</taxon>
        <taxon>Planotetraspora</taxon>
    </lineage>
</organism>
<dbReference type="GO" id="GO:0005886">
    <property type="term" value="C:plasma membrane"/>
    <property type="evidence" value="ECO:0007669"/>
    <property type="project" value="UniProtKB-SubCell"/>
</dbReference>
<feature type="transmembrane region" description="Helical" evidence="6">
    <location>
        <begin position="69"/>
        <end position="85"/>
    </location>
</feature>
<feature type="transmembrane region" description="Helical" evidence="6">
    <location>
        <begin position="154"/>
        <end position="176"/>
    </location>
</feature>
<feature type="compositionally biased region" description="Basic and acidic residues" evidence="5">
    <location>
        <begin position="1"/>
        <end position="18"/>
    </location>
</feature>
<comment type="caution">
    <text evidence="8">The sequence shown here is derived from an EMBL/GenBank/DDBJ whole genome shotgun (WGS) entry which is preliminary data.</text>
</comment>